<organism evidence="2">
    <name type="scientific">viral metagenome</name>
    <dbReference type="NCBI Taxonomy" id="1070528"/>
    <lineage>
        <taxon>unclassified sequences</taxon>
        <taxon>metagenomes</taxon>
        <taxon>organismal metagenomes</taxon>
    </lineage>
</organism>
<evidence type="ECO:0000313" key="2">
    <source>
        <dbReference type="EMBL" id="QJA53447.1"/>
    </source>
</evidence>
<proteinExistence type="predicted"/>
<evidence type="ECO:0000313" key="3">
    <source>
        <dbReference type="EMBL" id="QJA59907.1"/>
    </source>
</evidence>
<dbReference type="EMBL" id="MT142182">
    <property type="protein sequence ID" value="QJA75733.1"/>
    <property type="molecule type" value="Genomic_DNA"/>
</dbReference>
<keyword evidence="1" id="KW-0472">Membrane</keyword>
<dbReference type="EMBL" id="MT144422">
    <property type="protein sequence ID" value="QJA53447.1"/>
    <property type="molecule type" value="Genomic_DNA"/>
</dbReference>
<protein>
    <submittedName>
        <fullName evidence="2">Uncharacterized protein</fullName>
    </submittedName>
</protein>
<evidence type="ECO:0000256" key="1">
    <source>
        <dbReference type="SAM" id="Phobius"/>
    </source>
</evidence>
<gene>
    <name evidence="4" type="ORF">MM415A01717_0005</name>
    <name evidence="3" type="ORF">MM415B01221_0016</name>
    <name evidence="2" type="ORF">TM448A03544_0008</name>
</gene>
<sequence length="77" mass="8568">MFWQDWVISIIGWVFGIALLPSVLGKNKPAKSSCLLTGVGLLIMGITMATMSLWMSFASNMLCGSLWLAMLFQRRII</sequence>
<name>A0A6H2A1K2_9ZZZZ</name>
<reference evidence="2" key="1">
    <citation type="submission" date="2020-03" db="EMBL/GenBank/DDBJ databases">
        <title>The deep terrestrial virosphere.</title>
        <authorList>
            <person name="Holmfeldt K."/>
            <person name="Nilsson E."/>
            <person name="Simone D."/>
            <person name="Lopez-Fernandez M."/>
            <person name="Wu X."/>
            <person name="de Brujin I."/>
            <person name="Lundin D."/>
            <person name="Andersson A."/>
            <person name="Bertilsson S."/>
            <person name="Dopson M."/>
        </authorList>
    </citation>
    <scope>NUCLEOTIDE SEQUENCE</scope>
    <source>
        <strain evidence="4">MM415A01717</strain>
        <strain evidence="3">MM415B01221</strain>
        <strain evidence="2">TM448A03544</strain>
    </source>
</reference>
<dbReference type="EMBL" id="MT141388">
    <property type="protein sequence ID" value="QJA59907.1"/>
    <property type="molecule type" value="Genomic_DNA"/>
</dbReference>
<feature type="transmembrane region" description="Helical" evidence="1">
    <location>
        <begin position="32"/>
        <end position="48"/>
    </location>
</feature>
<evidence type="ECO:0000313" key="4">
    <source>
        <dbReference type="EMBL" id="QJA75733.1"/>
    </source>
</evidence>
<accession>A0A6H2A1K2</accession>
<keyword evidence="1" id="KW-1133">Transmembrane helix</keyword>
<feature type="transmembrane region" description="Helical" evidence="1">
    <location>
        <begin position="6"/>
        <end position="25"/>
    </location>
</feature>
<dbReference type="AlphaFoldDB" id="A0A6H2A1K2"/>
<keyword evidence="1" id="KW-0812">Transmembrane</keyword>